<proteinExistence type="predicted"/>
<evidence type="ECO:0000313" key="2">
    <source>
        <dbReference type="Proteomes" id="UP000176897"/>
    </source>
</evidence>
<dbReference type="Proteomes" id="UP000176897">
    <property type="component" value="Unassembled WGS sequence"/>
</dbReference>
<accession>A0A1F7UUZ7</accession>
<name>A0A1F7UUZ7_9BACT</name>
<comment type="caution">
    <text evidence="1">The sequence shown here is derived from an EMBL/GenBank/DDBJ whole genome shotgun (WGS) entry which is preliminary data.</text>
</comment>
<organism evidence="1 2">
    <name type="scientific">Candidatus Uhrbacteria bacterium RIFCSPLOWO2_01_FULL_47_24</name>
    <dbReference type="NCBI Taxonomy" id="1802401"/>
    <lineage>
        <taxon>Bacteria</taxon>
        <taxon>Candidatus Uhriibacteriota</taxon>
    </lineage>
</organism>
<gene>
    <name evidence="1" type="ORF">A3B21_05225</name>
</gene>
<protein>
    <submittedName>
        <fullName evidence="1">Uncharacterized protein</fullName>
    </submittedName>
</protein>
<reference evidence="1 2" key="1">
    <citation type="journal article" date="2016" name="Nat. Commun.">
        <title>Thousands of microbial genomes shed light on interconnected biogeochemical processes in an aquifer system.</title>
        <authorList>
            <person name="Anantharaman K."/>
            <person name="Brown C.T."/>
            <person name="Hug L.A."/>
            <person name="Sharon I."/>
            <person name="Castelle C.J."/>
            <person name="Probst A.J."/>
            <person name="Thomas B.C."/>
            <person name="Singh A."/>
            <person name="Wilkins M.J."/>
            <person name="Karaoz U."/>
            <person name="Brodie E.L."/>
            <person name="Williams K.H."/>
            <person name="Hubbard S.S."/>
            <person name="Banfield J.F."/>
        </authorList>
    </citation>
    <scope>NUCLEOTIDE SEQUENCE [LARGE SCALE GENOMIC DNA]</scope>
</reference>
<sequence>MKYEACVVNKENDYVSPTRIPVSGTVDGEAIKNFKALRRAHGDSSLLTLKLMKIDDKGAESEIEVT</sequence>
<dbReference type="EMBL" id="MGEJ01000001">
    <property type="protein sequence ID" value="OGL82085.1"/>
    <property type="molecule type" value="Genomic_DNA"/>
</dbReference>
<dbReference type="AlphaFoldDB" id="A0A1F7UUZ7"/>
<evidence type="ECO:0000313" key="1">
    <source>
        <dbReference type="EMBL" id="OGL82085.1"/>
    </source>
</evidence>